<feature type="domain" description="CHAD" evidence="1">
    <location>
        <begin position="10"/>
        <end position="248"/>
    </location>
</feature>
<evidence type="ECO:0000313" key="2">
    <source>
        <dbReference type="EMBL" id="MVT07808.1"/>
    </source>
</evidence>
<dbReference type="InterPro" id="IPR007899">
    <property type="entry name" value="CHAD_dom"/>
</dbReference>
<evidence type="ECO:0000313" key="3">
    <source>
        <dbReference type="Proteomes" id="UP000461730"/>
    </source>
</evidence>
<dbReference type="SMART" id="SM00880">
    <property type="entry name" value="CHAD"/>
    <property type="match status" value="1"/>
</dbReference>
<organism evidence="2 3">
    <name type="scientific">Chitinophaga tropicalis</name>
    <dbReference type="NCBI Taxonomy" id="2683588"/>
    <lineage>
        <taxon>Bacteria</taxon>
        <taxon>Pseudomonadati</taxon>
        <taxon>Bacteroidota</taxon>
        <taxon>Chitinophagia</taxon>
        <taxon>Chitinophagales</taxon>
        <taxon>Chitinophagaceae</taxon>
        <taxon>Chitinophaga</taxon>
    </lineage>
</organism>
<sequence length="250" mass="29168">MLKRKRQRQYLLKRQLDIQHQLHDFAESGSQEALHKLRVEVKKIKAVIKLYKGRKTAIELKSVREMFHHAGMIREAGINLQIVKQFHISYPAFTANAKRIIQKESERFRLDMAHYDKQIRSMIKSLTKLLHPIRNSDINDWVTRQLRKIAAIVTTSSTNKFHSARKRIKNLIYVHGIFHKRLAAVLPLNIDYLGQMQDVIGRWHDTEVAVELLGAHPSANIGKLQKEKDKAENAIHTISDRFWSKVFNVS</sequence>
<comment type="caution">
    <text evidence="2">The sequence shown here is derived from an EMBL/GenBank/DDBJ whole genome shotgun (WGS) entry which is preliminary data.</text>
</comment>
<dbReference type="Proteomes" id="UP000461730">
    <property type="component" value="Unassembled WGS sequence"/>
</dbReference>
<gene>
    <name evidence="2" type="ORF">GO493_06005</name>
</gene>
<dbReference type="RefSeq" id="WP_157305183.1">
    <property type="nucleotide sequence ID" value="NZ_WRXN01000001.1"/>
</dbReference>
<evidence type="ECO:0000259" key="1">
    <source>
        <dbReference type="SMART" id="SM00880"/>
    </source>
</evidence>
<accession>A0A7K1U0B4</accession>
<dbReference type="InterPro" id="IPR038186">
    <property type="entry name" value="CHAD_dom_sf"/>
</dbReference>
<dbReference type="Pfam" id="PF05235">
    <property type="entry name" value="CHAD"/>
    <property type="match status" value="1"/>
</dbReference>
<proteinExistence type="predicted"/>
<dbReference type="EMBL" id="WRXN01000001">
    <property type="protein sequence ID" value="MVT07808.1"/>
    <property type="molecule type" value="Genomic_DNA"/>
</dbReference>
<protein>
    <submittedName>
        <fullName evidence="2">CHAD domain-containing protein</fullName>
    </submittedName>
</protein>
<name>A0A7K1U0B4_9BACT</name>
<dbReference type="AlphaFoldDB" id="A0A7K1U0B4"/>
<dbReference type="Gene3D" id="1.40.20.10">
    <property type="entry name" value="CHAD domain"/>
    <property type="match status" value="1"/>
</dbReference>
<keyword evidence="3" id="KW-1185">Reference proteome</keyword>
<reference evidence="2 3" key="1">
    <citation type="submission" date="2019-12" db="EMBL/GenBank/DDBJ databases">
        <title>Chitinophaga sp. strain ysch24 (GDMCC 1.1355), whole genome shotgun sequence.</title>
        <authorList>
            <person name="Zhang X."/>
        </authorList>
    </citation>
    <scope>NUCLEOTIDE SEQUENCE [LARGE SCALE GENOMIC DNA]</scope>
    <source>
        <strain evidence="3">ysch24</strain>
    </source>
</reference>